<evidence type="ECO:0000313" key="2">
    <source>
        <dbReference type="EMBL" id="KAJ9612416.1"/>
    </source>
</evidence>
<dbReference type="PANTHER" id="PTHR37017:SF13">
    <property type="entry name" value="AB HYDROLASE-1 DOMAIN-CONTAINING PROTEIN"/>
    <property type="match status" value="1"/>
</dbReference>
<dbReference type="Pfam" id="PF12697">
    <property type="entry name" value="Abhydrolase_6"/>
    <property type="match status" value="1"/>
</dbReference>
<sequence>MSKPSILLVPGSFVFPHYYNHIFDAVRAKGYEIRGLHNPTVGLGTLQGRPGKPPTMYDDASFIAEEVEKLADEGKDVILIGHSYAGIPVSQCAEGLGKEERKKQGKPGGLVNLAYLTCLVPPVGGNARSVLAKVPDEHKVDMKVGDDGWMVHHKPESTAAICFTTMPLAESTEIVKTFGKHSAISFENPLTYAGYKTIPCSYMVCETDLCIPPDVQREGIETIEQESGRKVDVTNTDADHVAIWQYEKEVIDWIVGLGDKLSTK</sequence>
<proteinExistence type="predicted"/>
<dbReference type="PANTHER" id="PTHR37017">
    <property type="entry name" value="AB HYDROLASE-1 DOMAIN-CONTAINING PROTEIN-RELATED"/>
    <property type="match status" value="1"/>
</dbReference>
<comment type="caution">
    <text evidence="2">The sequence shown here is derived from an EMBL/GenBank/DDBJ whole genome shotgun (WGS) entry which is preliminary data.</text>
</comment>
<protein>
    <recommendedName>
        <fullName evidence="1">AB hydrolase-1 domain-containing protein</fullName>
    </recommendedName>
</protein>
<dbReference type="InterPro" id="IPR052897">
    <property type="entry name" value="Sec-Metab_Biosynth_Hydrolase"/>
</dbReference>
<gene>
    <name evidence="2" type="ORF">H2200_004013</name>
</gene>
<name>A0AA38XFI3_9EURO</name>
<dbReference type="InterPro" id="IPR000073">
    <property type="entry name" value="AB_hydrolase_1"/>
</dbReference>
<organism evidence="2 3">
    <name type="scientific">Cladophialophora chaetospira</name>
    <dbReference type="NCBI Taxonomy" id="386627"/>
    <lineage>
        <taxon>Eukaryota</taxon>
        <taxon>Fungi</taxon>
        <taxon>Dikarya</taxon>
        <taxon>Ascomycota</taxon>
        <taxon>Pezizomycotina</taxon>
        <taxon>Eurotiomycetes</taxon>
        <taxon>Chaetothyriomycetidae</taxon>
        <taxon>Chaetothyriales</taxon>
        <taxon>Herpotrichiellaceae</taxon>
        <taxon>Cladophialophora</taxon>
    </lineage>
</organism>
<dbReference type="EMBL" id="JAPDRK010000005">
    <property type="protein sequence ID" value="KAJ9612416.1"/>
    <property type="molecule type" value="Genomic_DNA"/>
</dbReference>
<dbReference type="InterPro" id="IPR029058">
    <property type="entry name" value="AB_hydrolase_fold"/>
</dbReference>
<feature type="domain" description="AB hydrolase-1" evidence="1">
    <location>
        <begin position="6"/>
        <end position="252"/>
    </location>
</feature>
<accession>A0AA38XFI3</accession>
<evidence type="ECO:0000313" key="3">
    <source>
        <dbReference type="Proteomes" id="UP001172673"/>
    </source>
</evidence>
<dbReference type="Gene3D" id="3.40.50.1820">
    <property type="entry name" value="alpha/beta hydrolase"/>
    <property type="match status" value="1"/>
</dbReference>
<evidence type="ECO:0000259" key="1">
    <source>
        <dbReference type="Pfam" id="PF12697"/>
    </source>
</evidence>
<dbReference type="SUPFAM" id="SSF53474">
    <property type="entry name" value="alpha/beta-Hydrolases"/>
    <property type="match status" value="1"/>
</dbReference>
<keyword evidence="3" id="KW-1185">Reference proteome</keyword>
<reference evidence="2" key="1">
    <citation type="submission" date="2022-10" db="EMBL/GenBank/DDBJ databases">
        <title>Culturing micro-colonial fungi from biological soil crusts in the Mojave desert and describing Neophaeococcomyces mojavensis, and introducing the new genera and species Taxawa tesnikishii.</title>
        <authorList>
            <person name="Kurbessoian T."/>
            <person name="Stajich J.E."/>
        </authorList>
    </citation>
    <scope>NUCLEOTIDE SEQUENCE</scope>
    <source>
        <strain evidence="2">TK_41</strain>
    </source>
</reference>
<dbReference type="AlphaFoldDB" id="A0AA38XFI3"/>
<dbReference type="Proteomes" id="UP001172673">
    <property type="component" value="Unassembled WGS sequence"/>
</dbReference>